<evidence type="ECO:0000259" key="3">
    <source>
        <dbReference type="Pfam" id="PF00534"/>
    </source>
</evidence>
<organism evidence="4 5">
    <name type="scientific">Curtobacterium luteum</name>
    <dbReference type="NCBI Taxonomy" id="33881"/>
    <lineage>
        <taxon>Bacteria</taxon>
        <taxon>Bacillati</taxon>
        <taxon>Actinomycetota</taxon>
        <taxon>Actinomycetes</taxon>
        <taxon>Micrococcales</taxon>
        <taxon>Microbacteriaceae</taxon>
        <taxon>Curtobacterium</taxon>
    </lineage>
</organism>
<dbReference type="EMBL" id="LDQC01000002">
    <property type="protein sequence ID" value="KTR11784.1"/>
    <property type="molecule type" value="Genomic_DNA"/>
</dbReference>
<accession>A0A175S2D2</accession>
<dbReference type="AlphaFoldDB" id="A0A175S2D2"/>
<gene>
    <name evidence="4" type="ORF">NS184_00745</name>
</gene>
<keyword evidence="2" id="KW-0808">Transferase</keyword>
<feature type="domain" description="Glycosyl transferase family 1" evidence="3">
    <location>
        <begin position="174"/>
        <end position="307"/>
    </location>
</feature>
<dbReference type="Proteomes" id="UP000078252">
    <property type="component" value="Unassembled WGS sequence"/>
</dbReference>
<dbReference type="Pfam" id="PF00534">
    <property type="entry name" value="Glycos_transf_1"/>
    <property type="match status" value="1"/>
</dbReference>
<evidence type="ECO:0000313" key="5">
    <source>
        <dbReference type="Proteomes" id="UP000078252"/>
    </source>
</evidence>
<dbReference type="PANTHER" id="PTHR12526:SF510">
    <property type="entry name" value="D-INOSITOL 3-PHOSPHATE GLYCOSYLTRANSFERASE"/>
    <property type="match status" value="1"/>
</dbReference>
<dbReference type="CDD" id="cd03801">
    <property type="entry name" value="GT4_PimA-like"/>
    <property type="match status" value="1"/>
</dbReference>
<dbReference type="PANTHER" id="PTHR12526">
    <property type="entry name" value="GLYCOSYLTRANSFERASE"/>
    <property type="match status" value="1"/>
</dbReference>
<proteinExistence type="predicted"/>
<name>A0A175S2D2_9MICO</name>
<sequence>MARSGVYHSTIDLVRTARASGEDWRALIAVRPGAGGARTRQSGVTEVDIAERGAALLSALDELLARHVDPGDTVITMVPQSDIAASRTDIPVRHVAWVRGLPWPGTGEQGRVRSAVLRHLETRALRRADDVWATSPLLADQIRSARDAVIVPAGVPLLDRSDDGSASGPLRWAGRLSVEKGPAEFVEIVRRTGFDATVHGEGPLRESLLRGAPPTIRWEGWADPRSIWSGSGTALCTSHRDAFGRSPVEAASAGLPVVLSDQTGVAPFLFTDRELSDRFVLPVTATDAWVDAVRSLATDAALRRRVSDHVHANAQGLSIEASFHAARKHLT</sequence>
<comment type="caution">
    <text evidence="4">The sequence shown here is derived from an EMBL/GenBank/DDBJ whole genome shotgun (WGS) entry which is preliminary data.</text>
</comment>
<dbReference type="Gene3D" id="3.40.50.2000">
    <property type="entry name" value="Glycogen Phosphorylase B"/>
    <property type="match status" value="1"/>
</dbReference>
<evidence type="ECO:0000256" key="2">
    <source>
        <dbReference type="ARBA" id="ARBA00022679"/>
    </source>
</evidence>
<dbReference type="SUPFAM" id="SSF53756">
    <property type="entry name" value="UDP-Glycosyltransferase/glycogen phosphorylase"/>
    <property type="match status" value="1"/>
</dbReference>
<dbReference type="STRING" id="33881.NS184_00745"/>
<evidence type="ECO:0000313" key="4">
    <source>
        <dbReference type="EMBL" id="KTR11784.1"/>
    </source>
</evidence>
<evidence type="ECO:0000256" key="1">
    <source>
        <dbReference type="ARBA" id="ARBA00022676"/>
    </source>
</evidence>
<dbReference type="GO" id="GO:0016757">
    <property type="term" value="F:glycosyltransferase activity"/>
    <property type="evidence" value="ECO:0007669"/>
    <property type="project" value="UniProtKB-KW"/>
</dbReference>
<dbReference type="InterPro" id="IPR001296">
    <property type="entry name" value="Glyco_trans_1"/>
</dbReference>
<protein>
    <recommendedName>
        <fullName evidence="3">Glycosyl transferase family 1 domain-containing protein</fullName>
    </recommendedName>
</protein>
<reference evidence="4 5" key="1">
    <citation type="journal article" date="2016" name="Front. Microbiol.">
        <title>Genomic Resource of Rice Seed Associated Bacteria.</title>
        <authorList>
            <person name="Midha S."/>
            <person name="Bansal K."/>
            <person name="Sharma S."/>
            <person name="Kumar N."/>
            <person name="Patil P.P."/>
            <person name="Chaudhry V."/>
            <person name="Patil P.B."/>
        </authorList>
    </citation>
    <scope>NUCLEOTIDE SEQUENCE [LARGE SCALE GENOMIC DNA]</scope>
    <source>
        <strain evidence="4 5">NS184</strain>
    </source>
</reference>
<dbReference type="PATRIC" id="fig|33881.3.peg.849"/>
<keyword evidence="1" id="KW-0328">Glycosyltransferase</keyword>